<dbReference type="Proteomes" id="UP000326380">
    <property type="component" value="Unassembled WGS sequence"/>
</dbReference>
<organism evidence="1 2">
    <name type="scientific">Hymenobacter busanensis</name>
    <dbReference type="NCBI Taxonomy" id="2607656"/>
    <lineage>
        <taxon>Bacteria</taxon>
        <taxon>Pseudomonadati</taxon>
        <taxon>Bacteroidota</taxon>
        <taxon>Cytophagia</taxon>
        <taxon>Cytophagales</taxon>
        <taxon>Hymenobacteraceae</taxon>
        <taxon>Hymenobacter</taxon>
    </lineage>
</organism>
<accession>A0A7L5A2F3</accession>
<protein>
    <submittedName>
        <fullName evidence="1">Uncharacterized protein</fullName>
    </submittedName>
</protein>
<proteinExistence type="predicted"/>
<reference evidence="1 2" key="1">
    <citation type="submission" date="2019-09" db="EMBL/GenBank/DDBJ databases">
        <title>Genome sequence of Hymenobacter sp. M3.</title>
        <authorList>
            <person name="Srinivasan S."/>
        </authorList>
    </citation>
    <scope>NUCLEOTIDE SEQUENCE [LARGE SCALE GENOMIC DNA]</scope>
    <source>
        <strain evidence="1 2">M3</strain>
    </source>
</reference>
<evidence type="ECO:0000313" key="2">
    <source>
        <dbReference type="Proteomes" id="UP000326380"/>
    </source>
</evidence>
<name>A0A7L5A2F3_9BACT</name>
<keyword evidence="2" id="KW-1185">Reference proteome</keyword>
<gene>
    <name evidence="1" type="ORF">F0P96_10405</name>
</gene>
<dbReference type="EMBL" id="VTWU01000003">
    <property type="protein sequence ID" value="KAA9333371.1"/>
    <property type="molecule type" value="Genomic_DNA"/>
</dbReference>
<dbReference type="AlphaFoldDB" id="A0A7L5A2F3"/>
<dbReference type="RefSeq" id="WP_160620211.1">
    <property type="nucleotide sequence ID" value="NZ_CP047647.1"/>
</dbReference>
<sequence length="246" mass="26293">MDHMQALADKATPGPWLSKKGFIGAKHAAFLVNDYHDGIHIHWGDKGHGNGTEQSFDNAAFVAAARSFVPAAIARIKELQAATPAASSGVGTTQDEAKALRKALQKACVKADNGSSHIPVPVDVVDRIWGFLSADTTLRSAASPVVAPQPWVPIGEALTWLENGEEYVVLTRYKGKLHRYIFPYYNDGFHGPAGFYHPGDEEGGPFLITTEAQYGEVVYVLPYPELPEAPAAAPTGQATEKGGASL</sequence>
<comment type="caution">
    <text evidence="1">The sequence shown here is derived from an EMBL/GenBank/DDBJ whole genome shotgun (WGS) entry which is preliminary data.</text>
</comment>
<evidence type="ECO:0000313" key="1">
    <source>
        <dbReference type="EMBL" id="KAA9333371.1"/>
    </source>
</evidence>